<evidence type="ECO:0000313" key="1">
    <source>
        <dbReference type="EMBL" id="UXH76772.1"/>
    </source>
</evidence>
<dbReference type="Proteomes" id="UP001064933">
    <property type="component" value="Chromosome"/>
</dbReference>
<name>A0ABY6AVR1_9BURK</name>
<sequence length="82" mass="9165">MTSIEFTGSLARFGESVGIDETESLLGWLQDREDAQLSLALCRHLHPAVLQVLMAARVPVQDWPEDAALRAWLEPVLCHPTR</sequence>
<proteinExistence type="predicted"/>
<reference evidence="1" key="1">
    <citation type="submission" date="2022-10" db="EMBL/GenBank/DDBJ databases">
        <title>Characterization and whole genome sequencing of a new Roseateles species, isolated from fresh water.</title>
        <authorList>
            <person name="Guliayeva D.Y."/>
            <person name="Akhremchuk A.E."/>
            <person name="Sikolenko M.A."/>
            <person name="Valentovich L.N."/>
            <person name="Sidarenka A.V."/>
        </authorList>
    </citation>
    <scope>NUCLEOTIDE SEQUENCE</scope>
    <source>
        <strain evidence="1">BIM B-1768</strain>
    </source>
</reference>
<dbReference type="RefSeq" id="WP_261756509.1">
    <property type="nucleotide sequence ID" value="NZ_CP104562.2"/>
</dbReference>
<accession>A0ABY6AVR1</accession>
<organism evidence="1 2">
    <name type="scientific">Roseateles amylovorans</name>
    <dbReference type="NCBI Taxonomy" id="2978473"/>
    <lineage>
        <taxon>Bacteria</taxon>
        <taxon>Pseudomonadati</taxon>
        <taxon>Pseudomonadota</taxon>
        <taxon>Betaproteobacteria</taxon>
        <taxon>Burkholderiales</taxon>
        <taxon>Sphaerotilaceae</taxon>
        <taxon>Roseateles</taxon>
    </lineage>
</organism>
<evidence type="ECO:0000313" key="2">
    <source>
        <dbReference type="Proteomes" id="UP001064933"/>
    </source>
</evidence>
<gene>
    <name evidence="1" type="ORF">N4261_17245</name>
</gene>
<keyword evidence="2" id="KW-1185">Reference proteome</keyword>
<protein>
    <submittedName>
        <fullName evidence="1">Uncharacterized protein</fullName>
    </submittedName>
</protein>
<dbReference type="EMBL" id="CP104562">
    <property type="protein sequence ID" value="UXH76772.1"/>
    <property type="molecule type" value="Genomic_DNA"/>
</dbReference>